<name>A0A918HPI0_9ACTN</name>
<evidence type="ECO:0008006" key="5">
    <source>
        <dbReference type="Google" id="ProtNLM"/>
    </source>
</evidence>
<evidence type="ECO:0000259" key="1">
    <source>
        <dbReference type="Pfam" id="PF01609"/>
    </source>
</evidence>
<organism evidence="3 4">
    <name type="scientific">Streptomyces phaeofaciens</name>
    <dbReference type="NCBI Taxonomy" id="68254"/>
    <lineage>
        <taxon>Bacteria</taxon>
        <taxon>Bacillati</taxon>
        <taxon>Actinomycetota</taxon>
        <taxon>Actinomycetes</taxon>
        <taxon>Kitasatosporales</taxon>
        <taxon>Streptomycetaceae</taxon>
        <taxon>Streptomyces</taxon>
    </lineage>
</organism>
<reference evidence="3" key="1">
    <citation type="journal article" date="2014" name="Int. J. Syst. Evol. Microbiol.">
        <title>Complete genome sequence of Corynebacterium casei LMG S-19264T (=DSM 44701T), isolated from a smear-ripened cheese.</title>
        <authorList>
            <consortium name="US DOE Joint Genome Institute (JGI-PGF)"/>
            <person name="Walter F."/>
            <person name="Albersmeier A."/>
            <person name="Kalinowski J."/>
            <person name="Ruckert C."/>
        </authorList>
    </citation>
    <scope>NUCLEOTIDE SEQUENCE</scope>
    <source>
        <strain evidence="3">JCM 4125</strain>
    </source>
</reference>
<protein>
    <recommendedName>
        <fullName evidence="5">Transposase</fullName>
    </recommendedName>
</protein>
<evidence type="ECO:0000259" key="2">
    <source>
        <dbReference type="Pfam" id="PF13613"/>
    </source>
</evidence>
<evidence type="ECO:0000313" key="3">
    <source>
        <dbReference type="EMBL" id="GGT92210.1"/>
    </source>
</evidence>
<sequence>MRWLGMGGVISADRPKWIEPFSGLSESQFTKLVALVRRRGGDVQRGRPWRLPLEDRVLLVATYWRTNLTLRQVAPLFGVSKSAADRILDHLAPLLAISPARRPRKDTVYIVDGTLVPTRDRSVAASSKNYRYSTNLQVVIDANSRLVVAIGLPLPGSRNDCRAFTESGVDRACRGAPVIADGGYQGTGLLIPHRKRRGQMHLSPHQEAENAIHRRARARVEHALSRLKNWKSCETADSRATACTKPCSVSLGSTTWPSPDNSRPIRDNLYEARSLLRAREVEQALVVSTESLDLATRIGADRCVTLVRELAPYFKPYQKVDGVPEFLERLRTG</sequence>
<dbReference type="EMBL" id="BMSA01000040">
    <property type="protein sequence ID" value="GGT92210.1"/>
    <property type="molecule type" value="Genomic_DNA"/>
</dbReference>
<dbReference type="AlphaFoldDB" id="A0A918HPI0"/>
<feature type="domain" description="Transposase Helix-turn-helix" evidence="2">
    <location>
        <begin position="49"/>
        <end position="98"/>
    </location>
</feature>
<keyword evidence="4" id="KW-1185">Reference proteome</keyword>
<dbReference type="Pfam" id="PF13613">
    <property type="entry name" value="HTH_Tnp_4"/>
    <property type="match status" value="1"/>
</dbReference>
<dbReference type="InterPro" id="IPR002559">
    <property type="entry name" value="Transposase_11"/>
</dbReference>
<feature type="domain" description="Transposase IS4-like" evidence="1">
    <location>
        <begin position="104"/>
        <end position="231"/>
    </location>
</feature>
<proteinExistence type="predicted"/>
<dbReference type="GO" id="GO:0004803">
    <property type="term" value="F:transposase activity"/>
    <property type="evidence" value="ECO:0007669"/>
    <property type="project" value="InterPro"/>
</dbReference>
<dbReference type="Proteomes" id="UP000646776">
    <property type="component" value="Unassembled WGS sequence"/>
</dbReference>
<dbReference type="GO" id="GO:0003677">
    <property type="term" value="F:DNA binding"/>
    <property type="evidence" value="ECO:0007669"/>
    <property type="project" value="InterPro"/>
</dbReference>
<gene>
    <name evidence="3" type="ORF">GCM10010226_82810</name>
</gene>
<accession>A0A918HPI0</accession>
<reference evidence="3" key="2">
    <citation type="submission" date="2020-09" db="EMBL/GenBank/DDBJ databases">
        <authorList>
            <person name="Sun Q."/>
            <person name="Ohkuma M."/>
        </authorList>
    </citation>
    <scope>NUCLEOTIDE SEQUENCE</scope>
    <source>
        <strain evidence="3">JCM 4125</strain>
    </source>
</reference>
<dbReference type="GO" id="GO:0006313">
    <property type="term" value="P:DNA transposition"/>
    <property type="evidence" value="ECO:0007669"/>
    <property type="project" value="InterPro"/>
</dbReference>
<evidence type="ECO:0000313" key="4">
    <source>
        <dbReference type="Proteomes" id="UP000646776"/>
    </source>
</evidence>
<dbReference type="InterPro" id="IPR027805">
    <property type="entry name" value="Transposase_HTH_dom"/>
</dbReference>
<comment type="caution">
    <text evidence="3">The sequence shown here is derived from an EMBL/GenBank/DDBJ whole genome shotgun (WGS) entry which is preliminary data.</text>
</comment>
<dbReference type="Pfam" id="PF01609">
    <property type="entry name" value="DDE_Tnp_1"/>
    <property type="match status" value="1"/>
</dbReference>